<dbReference type="SUPFAM" id="SSF53254">
    <property type="entry name" value="Phosphoglycerate mutase-like"/>
    <property type="match status" value="1"/>
</dbReference>
<keyword evidence="5" id="KW-1185">Reference proteome</keyword>
<keyword evidence="3" id="KW-0732">Signal</keyword>
<dbReference type="GeneID" id="5887592"/>
<dbReference type="Proteomes" id="UP000001357">
    <property type="component" value="Unassembled WGS sequence"/>
</dbReference>
<dbReference type="InterPro" id="IPR000560">
    <property type="entry name" value="His_Pase_clade-2"/>
</dbReference>
<dbReference type="STRING" id="81824.A9UPF5"/>
<dbReference type="OMA" id="SWPPFTS"/>
<feature type="signal peptide" evidence="3">
    <location>
        <begin position="1"/>
        <end position="30"/>
    </location>
</feature>
<feature type="chain" id="PRO_5002744757" description="Acid phosphatase" evidence="3">
    <location>
        <begin position="31"/>
        <end position="413"/>
    </location>
</feature>
<dbReference type="AlphaFoldDB" id="A9UPF5"/>
<evidence type="ECO:0000256" key="1">
    <source>
        <dbReference type="ARBA" id="ARBA00005375"/>
    </source>
</evidence>
<dbReference type="Gene3D" id="3.40.50.1240">
    <property type="entry name" value="Phosphoglycerate mutase-like"/>
    <property type="match status" value="1"/>
</dbReference>
<dbReference type="RefSeq" id="XP_001742174.1">
    <property type="nucleotide sequence ID" value="XM_001742122.1"/>
</dbReference>
<dbReference type="EMBL" id="CH991543">
    <property type="protein sequence ID" value="EDQ92412.1"/>
    <property type="molecule type" value="Genomic_DNA"/>
</dbReference>
<dbReference type="InterPro" id="IPR033379">
    <property type="entry name" value="Acid_Pase_AS"/>
</dbReference>
<dbReference type="GO" id="GO:0016791">
    <property type="term" value="F:phosphatase activity"/>
    <property type="evidence" value="ECO:0000318"/>
    <property type="project" value="GO_Central"/>
</dbReference>
<name>A9UPF5_MONBE</name>
<evidence type="ECO:0000313" key="4">
    <source>
        <dbReference type="EMBL" id="EDQ92412.1"/>
    </source>
</evidence>
<evidence type="ECO:0000256" key="3">
    <source>
        <dbReference type="SAM" id="SignalP"/>
    </source>
</evidence>
<dbReference type="FunCoup" id="A9UPF5">
    <property type="interactions" value="383"/>
</dbReference>
<dbReference type="InterPro" id="IPR029033">
    <property type="entry name" value="His_PPase_superfam"/>
</dbReference>
<dbReference type="InterPro" id="IPR050645">
    <property type="entry name" value="Histidine_acid_phosphatase"/>
</dbReference>
<reference evidence="4 5" key="1">
    <citation type="journal article" date="2008" name="Nature">
        <title>The genome of the choanoflagellate Monosiga brevicollis and the origin of metazoans.</title>
        <authorList>
            <consortium name="JGI Sequencing"/>
            <person name="King N."/>
            <person name="Westbrook M.J."/>
            <person name="Young S.L."/>
            <person name="Kuo A."/>
            <person name="Abedin M."/>
            <person name="Chapman J."/>
            <person name="Fairclough S."/>
            <person name="Hellsten U."/>
            <person name="Isogai Y."/>
            <person name="Letunic I."/>
            <person name="Marr M."/>
            <person name="Pincus D."/>
            <person name="Putnam N."/>
            <person name="Rokas A."/>
            <person name="Wright K.J."/>
            <person name="Zuzow R."/>
            <person name="Dirks W."/>
            <person name="Good M."/>
            <person name="Goodstein D."/>
            <person name="Lemons D."/>
            <person name="Li W."/>
            <person name="Lyons J.B."/>
            <person name="Morris A."/>
            <person name="Nichols S."/>
            <person name="Richter D.J."/>
            <person name="Salamov A."/>
            <person name="Bork P."/>
            <person name="Lim W.A."/>
            <person name="Manning G."/>
            <person name="Miller W.T."/>
            <person name="McGinnis W."/>
            <person name="Shapiro H."/>
            <person name="Tjian R."/>
            <person name="Grigoriev I.V."/>
            <person name="Rokhsar D."/>
        </authorList>
    </citation>
    <scope>NUCLEOTIDE SEQUENCE [LARGE SCALE GENOMIC DNA]</scope>
    <source>
        <strain evidence="5">MX1 / ATCC 50154</strain>
    </source>
</reference>
<gene>
    <name evidence="4" type="ORF">MONBRDRAFT_30813</name>
</gene>
<dbReference type="InParanoid" id="A9UPF5"/>
<protein>
    <recommendedName>
        <fullName evidence="6">Acid phosphatase</fullName>
    </recommendedName>
</protein>
<dbReference type="KEGG" id="mbr:MONBRDRAFT_30813"/>
<keyword evidence="2" id="KW-0378">Hydrolase</keyword>
<dbReference type="Pfam" id="PF00328">
    <property type="entry name" value="His_Phos_2"/>
    <property type="match status" value="2"/>
</dbReference>
<dbReference type="eggNOG" id="KOG3720">
    <property type="taxonomic scope" value="Eukaryota"/>
</dbReference>
<evidence type="ECO:0000313" key="5">
    <source>
        <dbReference type="Proteomes" id="UP000001357"/>
    </source>
</evidence>
<dbReference type="PANTHER" id="PTHR11567">
    <property type="entry name" value="ACID PHOSPHATASE-RELATED"/>
    <property type="match status" value="1"/>
</dbReference>
<organism evidence="4 5">
    <name type="scientific">Monosiga brevicollis</name>
    <name type="common">Choanoflagellate</name>
    <dbReference type="NCBI Taxonomy" id="81824"/>
    <lineage>
        <taxon>Eukaryota</taxon>
        <taxon>Choanoflagellata</taxon>
        <taxon>Craspedida</taxon>
        <taxon>Salpingoecidae</taxon>
        <taxon>Monosiga</taxon>
    </lineage>
</organism>
<evidence type="ECO:0008006" key="6">
    <source>
        <dbReference type="Google" id="ProtNLM"/>
    </source>
</evidence>
<evidence type="ECO:0000256" key="2">
    <source>
        <dbReference type="ARBA" id="ARBA00022801"/>
    </source>
</evidence>
<dbReference type="PANTHER" id="PTHR11567:SF110">
    <property type="entry name" value="2-PHOSPHOXYLOSE PHOSPHATASE 1"/>
    <property type="match status" value="1"/>
</dbReference>
<dbReference type="CDD" id="cd07061">
    <property type="entry name" value="HP_HAP_like"/>
    <property type="match status" value="1"/>
</dbReference>
<comment type="similarity">
    <text evidence="1">Belongs to the histidine acid phosphatase family.</text>
</comment>
<sequence length="413" mass="46448">MLTLTSRWRIISAIGLGAVAWHSQSTGALAEGCPPACVIDDQGRTLRLRQLQVFFRHGARTPIHSVPGNQNPSASWDADMCQSLPDLERTLRITDANGAPRPTNLANEKQKLSMLPGGCHLGCLTKTGRQDVFELGRRLRTRYMEEIAFLPTDYNSEQVTVRSTNIERTIESARMVVSGLFGTIGEDRATIARLRHPMVARAYHARNDQTQSEFTAQMARLLRVGEEEIHYVGLRDNFVARLAHNKSIPPGITRTMMRRIEGYAVRDVVALFQDRPEETLRLTCGLVIKDILNNMQHMQEHPLQSPPLRLYSAHDTTLMPLLLAFGAFDGHWPPYAADITLELFEDQHQHGDYYVRALYCGEIIRMPNQESDFVPYKVFHAAMDRLVPKNLTAECRLQNNTGANLGDGDGSSF</sequence>
<accession>A9UPF5</accession>
<dbReference type="PROSITE" id="PS00778">
    <property type="entry name" value="HIS_ACID_PHOSPHAT_2"/>
    <property type="match status" value="1"/>
</dbReference>
<proteinExistence type="inferred from homology"/>